<dbReference type="PANTHER" id="PTHR45527:SF1">
    <property type="entry name" value="FATTY ACID SYNTHASE"/>
    <property type="match status" value="1"/>
</dbReference>
<dbReference type="GO" id="GO:0043041">
    <property type="term" value="P:amino acid activation for nonribosomal peptide biosynthetic process"/>
    <property type="evidence" value="ECO:0007669"/>
    <property type="project" value="TreeGrafter"/>
</dbReference>
<feature type="compositionally biased region" description="Low complexity" evidence="2">
    <location>
        <begin position="452"/>
        <end position="472"/>
    </location>
</feature>
<dbReference type="EMBL" id="FMIA01000002">
    <property type="protein sequence ID" value="SCL65551.1"/>
    <property type="molecule type" value="Genomic_DNA"/>
</dbReference>
<proteinExistence type="predicted"/>
<feature type="domain" description="Carrier" evidence="3">
    <location>
        <begin position="469"/>
        <end position="543"/>
    </location>
</feature>
<dbReference type="OrthoDB" id="2472181at2"/>
<evidence type="ECO:0000256" key="2">
    <source>
        <dbReference type="SAM" id="MobiDB-lite"/>
    </source>
</evidence>
<gene>
    <name evidence="4" type="ORF">GA0070617_5799</name>
</gene>
<dbReference type="GO" id="GO:0009239">
    <property type="term" value="P:enterobactin biosynthetic process"/>
    <property type="evidence" value="ECO:0007669"/>
    <property type="project" value="TreeGrafter"/>
</dbReference>
<dbReference type="Gene3D" id="1.10.1200.10">
    <property type="entry name" value="ACP-like"/>
    <property type="match status" value="1"/>
</dbReference>
<evidence type="ECO:0000313" key="4">
    <source>
        <dbReference type="EMBL" id="SCL65551.1"/>
    </source>
</evidence>
<dbReference type="PANTHER" id="PTHR45527">
    <property type="entry name" value="NONRIBOSOMAL PEPTIDE SYNTHETASE"/>
    <property type="match status" value="1"/>
</dbReference>
<dbReference type="GO" id="GO:0031177">
    <property type="term" value="F:phosphopantetheine binding"/>
    <property type="evidence" value="ECO:0007669"/>
    <property type="project" value="TreeGrafter"/>
</dbReference>
<dbReference type="CDD" id="cd19531">
    <property type="entry name" value="LCL_NRPS-like"/>
    <property type="match status" value="1"/>
</dbReference>
<dbReference type="GO" id="GO:0005829">
    <property type="term" value="C:cytosol"/>
    <property type="evidence" value="ECO:0007669"/>
    <property type="project" value="TreeGrafter"/>
</dbReference>
<sequence length="547" mass="58841">MSDDAYLLPASFGQERLWLVEQLQPGSPLYHVPATARLRGPLDVAVLQRCLTEIVERHEALRTVLRMEQGAVCQLIRDSVPVPLEVVEPVDDASAAVAAAVREPFDVGVGPLIRCRLLRLAPQEHLLVIVVHHAVADGWSLGVLVRELGVLYAAHREGTPVEMPELAVQYADFAVWQRETAGSESLTRQLDFWRGQLAGAAPLRLPPDLPYPAEPQATAHTAVSRVPAEVLHRLRSGVDASVTDFMLMLTAYAVVLARWSGQPEVVVAVPVAGRDQAEVEPVIGFFVNTLPLRVPVGGTSTFRELLGEVRDRWLAALANAEPPYERIVEVAGVRRRAGRLPLARAMFGLNNTPFPRLGRMGDLTVEQVPVPVTHIEFDVLTELATENDTLVASFAVSADLFEQRTAELLARSFLDVLSAAADDPDLDTAALPCAITSAVGARGDGPGYPEEPASTGAPAGAPSAGTGGAPQSPAEQLIARLWREVLDVAVVDVDDEFYARGGNSLRAVRVVMAARESGLSLPVEALMGEHTVRQLAAAAHWETPVKP</sequence>
<reference evidence="4 5" key="1">
    <citation type="submission" date="2016-06" db="EMBL/GenBank/DDBJ databases">
        <authorList>
            <person name="Kjaerup R.B."/>
            <person name="Dalgaard T.S."/>
            <person name="Juul-Madsen H.R."/>
        </authorList>
    </citation>
    <scope>NUCLEOTIDE SEQUENCE [LARGE SCALE GENOMIC DNA]</scope>
    <source>
        <strain evidence="4 5">DSM 45577</strain>
    </source>
</reference>
<organism evidence="4 5">
    <name type="scientific">Micromonospora yangpuensis</name>
    <dbReference type="NCBI Taxonomy" id="683228"/>
    <lineage>
        <taxon>Bacteria</taxon>
        <taxon>Bacillati</taxon>
        <taxon>Actinomycetota</taxon>
        <taxon>Actinomycetes</taxon>
        <taxon>Micromonosporales</taxon>
        <taxon>Micromonosporaceae</taxon>
        <taxon>Micromonospora</taxon>
    </lineage>
</organism>
<accession>A0A1C6VGX3</accession>
<dbReference type="RefSeq" id="WP_091445416.1">
    <property type="nucleotide sequence ID" value="NZ_BMMJ01000003.1"/>
</dbReference>
<dbReference type="Pfam" id="PF00550">
    <property type="entry name" value="PP-binding"/>
    <property type="match status" value="1"/>
</dbReference>
<dbReference type="GO" id="GO:0009366">
    <property type="term" value="C:enterobactin synthetase complex"/>
    <property type="evidence" value="ECO:0007669"/>
    <property type="project" value="TreeGrafter"/>
</dbReference>
<dbReference type="InterPro" id="IPR009081">
    <property type="entry name" value="PP-bd_ACP"/>
</dbReference>
<feature type="region of interest" description="Disordered" evidence="2">
    <location>
        <begin position="442"/>
        <end position="472"/>
    </location>
</feature>
<dbReference type="GO" id="GO:0047527">
    <property type="term" value="F:2,3-dihydroxybenzoate-serine ligase activity"/>
    <property type="evidence" value="ECO:0007669"/>
    <property type="project" value="TreeGrafter"/>
</dbReference>
<dbReference type="InterPro" id="IPR023213">
    <property type="entry name" value="CAT-like_dom_sf"/>
</dbReference>
<evidence type="ECO:0000259" key="3">
    <source>
        <dbReference type="PROSITE" id="PS50075"/>
    </source>
</evidence>
<dbReference type="AlphaFoldDB" id="A0A1C6VGX3"/>
<dbReference type="GO" id="GO:0008610">
    <property type="term" value="P:lipid biosynthetic process"/>
    <property type="evidence" value="ECO:0007669"/>
    <property type="project" value="UniProtKB-ARBA"/>
</dbReference>
<protein>
    <submittedName>
        <fullName evidence="4">Phosphopantetheine attachment site</fullName>
    </submittedName>
</protein>
<dbReference type="InterPro" id="IPR036736">
    <property type="entry name" value="ACP-like_sf"/>
</dbReference>
<dbReference type="SUPFAM" id="SSF52777">
    <property type="entry name" value="CoA-dependent acyltransferases"/>
    <property type="match status" value="2"/>
</dbReference>
<keyword evidence="5" id="KW-1185">Reference proteome</keyword>
<dbReference type="Proteomes" id="UP000198937">
    <property type="component" value="Unassembled WGS sequence"/>
</dbReference>
<dbReference type="InterPro" id="IPR001242">
    <property type="entry name" value="Condensation_dom"/>
</dbReference>
<dbReference type="STRING" id="683228.GA0070617_5799"/>
<name>A0A1C6VGX3_9ACTN</name>
<dbReference type="PROSITE" id="PS50075">
    <property type="entry name" value="CARRIER"/>
    <property type="match status" value="1"/>
</dbReference>
<dbReference type="Pfam" id="PF00668">
    <property type="entry name" value="Condensation"/>
    <property type="match status" value="1"/>
</dbReference>
<comment type="cofactor">
    <cofactor evidence="1">
        <name>pantetheine 4'-phosphate</name>
        <dbReference type="ChEBI" id="CHEBI:47942"/>
    </cofactor>
</comment>
<dbReference type="Gene3D" id="3.30.559.10">
    <property type="entry name" value="Chloramphenicol acetyltransferase-like domain"/>
    <property type="match status" value="1"/>
</dbReference>
<dbReference type="SUPFAM" id="SSF47336">
    <property type="entry name" value="ACP-like"/>
    <property type="match status" value="1"/>
</dbReference>
<dbReference type="Gene3D" id="3.30.559.30">
    <property type="entry name" value="Nonribosomal peptide synthetase, condensation domain"/>
    <property type="match status" value="1"/>
</dbReference>
<evidence type="ECO:0000313" key="5">
    <source>
        <dbReference type="Proteomes" id="UP000198937"/>
    </source>
</evidence>
<evidence type="ECO:0000256" key="1">
    <source>
        <dbReference type="ARBA" id="ARBA00001957"/>
    </source>
</evidence>